<name>A0ABU0XIH8_9MICO</name>
<evidence type="ECO:0008006" key="4">
    <source>
        <dbReference type="Google" id="ProtNLM"/>
    </source>
</evidence>
<accession>A0ABU0XIH8</accession>
<dbReference type="InterPro" id="IPR036390">
    <property type="entry name" value="WH_DNA-bd_sf"/>
</dbReference>
<dbReference type="SUPFAM" id="SSF46785">
    <property type="entry name" value="Winged helix' DNA-binding domain"/>
    <property type="match status" value="1"/>
</dbReference>
<protein>
    <recommendedName>
        <fullName evidence="4">DNA-binding transcriptional regulator, MarR family</fullName>
    </recommendedName>
</protein>
<comment type="caution">
    <text evidence="2">The sequence shown here is derived from an EMBL/GenBank/DDBJ whole genome shotgun (WGS) entry which is preliminary data.</text>
</comment>
<keyword evidence="3" id="KW-1185">Reference proteome</keyword>
<evidence type="ECO:0000313" key="3">
    <source>
        <dbReference type="Proteomes" id="UP001230289"/>
    </source>
</evidence>
<evidence type="ECO:0000313" key="2">
    <source>
        <dbReference type="EMBL" id="MDQ4214947.1"/>
    </source>
</evidence>
<feature type="compositionally biased region" description="Basic and acidic residues" evidence="1">
    <location>
        <begin position="179"/>
        <end position="219"/>
    </location>
</feature>
<dbReference type="Gene3D" id="1.10.10.10">
    <property type="entry name" value="Winged helix-like DNA-binding domain superfamily/Winged helix DNA-binding domain"/>
    <property type="match status" value="2"/>
</dbReference>
<feature type="compositionally biased region" description="Gly residues" evidence="1">
    <location>
        <begin position="233"/>
        <end position="242"/>
    </location>
</feature>
<dbReference type="RefSeq" id="WP_308489881.1">
    <property type="nucleotide sequence ID" value="NZ_JAVFCB010000007.1"/>
</dbReference>
<dbReference type="Proteomes" id="UP001230289">
    <property type="component" value="Unassembled WGS sequence"/>
</dbReference>
<organism evidence="2 3">
    <name type="scientific">Microbacterium capsulatum</name>
    <dbReference type="NCBI Taxonomy" id="3041921"/>
    <lineage>
        <taxon>Bacteria</taxon>
        <taxon>Bacillati</taxon>
        <taxon>Actinomycetota</taxon>
        <taxon>Actinomycetes</taxon>
        <taxon>Micrococcales</taxon>
        <taxon>Microbacteriaceae</taxon>
        <taxon>Microbacterium</taxon>
    </lineage>
</organism>
<dbReference type="EMBL" id="JAVFCB010000007">
    <property type="protein sequence ID" value="MDQ4214947.1"/>
    <property type="molecule type" value="Genomic_DNA"/>
</dbReference>
<evidence type="ECO:0000256" key="1">
    <source>
        <dbReference type="SAM" id="MobiDB-lite"/>
    </source>
</evidence>
<feature type="compositionally biased region" description="Basic and acidic residues" evidence="1">
    <location>
        <begin position="140"/>
        <end position="150"/>
    </location>
</feature>
<dbReference type="InterPro" id="IPR036388">
    <property type="entry name" value="WH-like_DNA-bd_sf"/>
</dbReference>
<sequence length="264" mass="29031">MNTPDDTPAPSGRPFGFWITAVDRLVADRFATAFEDEGITRREWRILNLLDGTVPADRVPHGPKLRRLAELGWIERGDPGWTLTAPGAAAKARLTSAVSEIHAQVAGILDEDEFTAMAASLEKLARGLGWQEGTRLPRRPRAERAGRGSDPRGSGRLSGFDPREHHAEFHRRFGHGRFGRPEFGPHPHGHGDGHGEDCDRRAAFEHGLRHGHAPSEHTGFEQPGFEQPDFGHAGFGQPGFGGRDFPHHGGRRGPGNHLHIHLHD</sequence>
<reference evidence="2 3" key="1">
    <citation type="submission" date="2023-08" db="EMBL/GenBank/DDBJ databases">
        <title>Microbacterium sp. nov., isolated from a waste landfill.</title>
        <authorList>
            <person name="Wen W."/>
        </authorList>
    </citation>
    <scope>NUCLEOTIDE SEQUENCE [LARGE SCALE GENOMIC DNA]</scope>
    <source>
        <strain evidence="2 3">ASV81</strain>
    </source>
</reference>
<feature type="compositionally biased region" description="Basic and acidic residues" evidence="1">
    <location>
        <begin position="161"/>
        <end position="171"/>
    </location>
</feature>
<proteinExistence type="predicted"/>
<gene>
    <name evidence="2" type="ORF">RBR11_13580</name>
</gene>
<feature type="region of interest" description="Disordered" evidence="1">
    <location>
        <begin position="132"/>
        <end position="264"/>
    </location>
</feature>